<dbReference type="PROSITE" id="PS50862">
    <property type="entry name" value="AA_TRNA_LIGASE_II"/>
    <property type="match status" value="1"/>
</dbReference>
<feature type="binding site" evidence="4">
    <location>
        <begin position="80"/>
        <end position="82"/>
    </location>
    <ligand>
        <name>L-histidine</name>
        <dbReference type="ChEBI" id="CHEBI:57595"/>
    </ligand>
</feature>
<proteinExistence type="inferred from homology"/>
<dbReference type="Gene3D" id="3.30.930.10">
    <property type="entry name" value="Bira Bifunctional Protein, Domain 2"/>
    <property type="match status" value="1"/>
</dbReference>
<dbReference type="KEGG" id="mamp:MAMA39_02170"/>
<dbReference type="PANTHER" id="PTHR43707:SF1">
    <property type="entry name" value="HISTIDINE--TRNA LIGASE, MITOCHONDRIAL-RELATED"/>
    <property type="match status" value="1"/>
</dbReference>
<dbReference type="SUPFAM" id="SSF55681">
    <property type="entry name" value="Class II aaRS and biotin synthetases"/>
    <property type="match status" value="1"/>
</dbReference>
<dbReference type="GO" id="GO:0005524">
    <property type="term" value="F:ATP binding"/>
    <property type="evidence" value="ECO:0007669"/>
    <property type="project" value="UniProtKB-UniRule"/>
</dbReference>
<comment type="similarity">
    <text evidence="1 3">Belongs to the class-II aminoacyl-tRNA synthetase family.</text>
</comment>
<evidence type="ECO:0000259" key="5">
    <source>
        <dbReference type="PROSITE" id="PS50862"/>
    </source>
</evidence>
<comment type="subcellular location">
    <subcellularLocation>
        <location evidence="3">Cytoplasm</location>
    </subcellularLocation>
</comment>
<feature type="binding site" evidence="4">
    <location>
        <position position="130"/>
    </location>
    <ligand>
        <name>L-histidine</name>
        <dbReference type="ChEBI" id="CHEBI:57595"/>
    </ligand>
</feature>
<dbReference type="GO" id="GO:0006427">
    <property type="term" value="P:histidyl-tRNA aminoacylation"/>
    <property type="evidence" value="ECO:0007669"/>
    <property type="project" value="UniProtKB-UniRule"/>
</dbReference>
<dbReference type="CDD" id="cd00773">
    <property type="entry name" value="HisRS-like_core"/>
    <property type="match status" value="1"/>
</dbReference>
<keyword evidence="3" id="KW-0963">Cytoplasm</keyword>
<protein>
    <recommendedName>
        <fullName evidence="3">Histidine--tRNA ligase</fullName>
        <ecNumber evidence="3">6.1.1.21</ecNumber>
    </recommendedName>
    <alternativeName>
        <fullName evidence="3">Histidyl-tRNA synthetase</fullName>
        <shortName evidence="3">HisRS</shortName>
    </alternativeName>
</protein>
<dbReference type="EC" id="6.1.1.21" evidence="3"/>
<dbReference type="GO" id="GO:0005737">
    <property type="term" value="C:cytoplasm"/>
    <property type="evidence" value="ECO:0007669"/>
    <property type="project" value="UniProtKB-SubCell"/>
</dbReference>
<dbReference type="PANTHER" id="PTHR43707">
    <property type="entry name" value="HISTIDYL-TRNA SYNTHETASE"/>
    <property type="match status" value="1"/>
</dbReference>
<keyword evidence="7" id="KW-1185">Reference proteome</keyword>
<dbReference type="PIRSF" id="PIRSF001549">
    <property type="entry name" value="His-tRNA_synth"/>
    <property type="match status" value="1"/>
</dbReference>
<keyword evidence="2 3" id="KW-0067">ATP-binding</keyword>
<keyword evidence="3" id="KW-0648">Protein biosynthesis</keyword>
<evidence type="ECO:0000313" key="7">
    <source>
        <dbReference type="Proteomes" id="UP000261764"/>
    </source>
</evidence>
<dbReference type="InterPro" id="IPR004516">
    <property type="entry name" value="HisRS/HisZ"/>
</dbReference>
<dbReference type="InterPro" id="IPR041715">
    <property type="entry name" value="HisRS-like_core"/>
</dbReference>
<dbReference type="EMBL" id="HG937516">
    <property type="protein sequence ID" value="CDN40340.1"/>
    <property type="molecule type" value="Genomic_DNA"/>
</dbReference>
<feature type="binding site" evidence="4">
    <location>
        <position position="258"/>
    </location>
    <ligand>
        <name>L-histidine</name>
        <dbReference type="ChEBI" id="CHEBI:57595"/>
    </ligand>
</feature>
<dbReference type="InterPro" id="IPR015807">
    <property type="entry name" value="His-tRNA-ligase"/>
</dbReference>
<keyword evidence="3" id="KW-0436">Ligase</keyword>
<gene>
    <name evidence="3" type="primary">hisS</name>
    <name evidence="6" type="ORF">MAMA39_02170</name>
</gene>
<dbReference type="Proteomes" id="UP000261764">
    <property type="component" value="Chromosome I"/>
</dbReference>
<feature type="binding site" evidence="4">
    <location>
        <position position="112"/>
    </location>
    <ligand>
        <name>L-histidine</name>
        <dbReference type="ChEBI" id="CHEBI:57595"/>
    </ligand>
</feature>
<keyword evidence="3" id="KW-0547">Nucleotide-binding</keyword>
<keyword evidence="3" id="KW-0030">Aminoacyl-tRNA synthetase</keyword>
<feature type="binding site" evidence="4">
    <location>
        <position position="126"/>
    </location>
    <ligand>
        <name>L-histidine</name>
        <dbReference type="ChEBI" id="CHEBI:57595"/>
    </ligand>
</feature>
<evidence type="ECO:0000256" key="2">
    <source>
        <dbReference type="ARBA" id="ARBA00022840"/>
    </source>
</evidence>
<dbReference type="InterPro" id="IPR006195">
    <property type="entry name" value="aa-tRNA-synth_II"/>
</dbReference>
<dbReference type="GO" id="GO:0004821">
    <property type="term" value="F:histidine-tRNA ligase activity"/>
    <property type="evidence" value="ECO:0007669"/>
    <property type="project" value="UniProtKB-UniRule"/>
</dbReference>
<dbReference type="Gene3D" id="3.40.50.800">
    <property type="entry name" value="Anticodon-binding domain"/>
    <property type="match status" value="1"/>
</dbReference>
<dbReference type="SUPFAM" id="SSF52954">
    <property type="entry name" value="Class II aaRS ABD-related"/>
    <property type="match status" value="1"/>
</dbReference>
<comment type="subunit">
    <text evidence="3">Homodimer.</text>
</comment>
<reference evidence="6 7" key="1">
    <citation type="journal article" date="2015" name="Clin. Infect. Dis.">
        <title>Genomic Investigations unmask Mycoplasma amphoriforme, a new respiratory pathogen.</title>
        <authorList>
            <person name="Gillespie S.H."/>
            <person name="Ling C.L."/>
            <person name="Oravcova K."/>
            <person name="Pinheiro M."/>
            <person name="Wells L."/>
            <person name="Bryant J.M."/>
            <person name="McHugh T.D."/>
            <person name="Bebear C."/>
            <person name="Webster D."/>
            <person name="Harris S.R."/>
            <person name="Seth-Smith H.M."/>
            <person name="Thomson N.R."/>
        </authorList>
    </citation>
    <scope>NUCLEOTIDE SEQUENCE [LARGE SCALE GENOMIC DNA]</scope>
    <source>
        <strain evidence="6 7">A39</strain>
    </source>
</reference>
<name>A0A292IHH5_9MOLU</name>
<dbReference type="InterPro" id="IPR045864">
    <property type="entry name" value="aa-tRNA-synth_II/BPL/LPL"/>
</dbReference>
<dbReference type="RefSeq" id="WP_343251684.1">
    <property type="nucleotide sequence ID" value="NZ_HG937516.1"/>
</dbReference>
<evidence type="ECO:0000256" key="3">
    <source>
        <dbReference type="HAMAP-Rule" id="MF_00127"/>
    </source>
</evidence>
<evidence type="ECO:0000256" key="4">
    <source>
        <dbReference type="PIRSR" id="PIRSR001549-1"/>
    </source>
</evidence>
<evidence type="ECO:0000256" key="1">
    <source>
        <dbReference type="ARBA" id="ARBA00008226"/>
    </source>
</evidence>
<dbReference type="Pfam" id="PF13393">
    <property type="entry name" value="tRNA-synt_His"/>
    <property type="match status" value="2"/>
</dbReference>
<dbReference type="AlphaFoldDB" id="A0A292IHH5"/>
<dbReference type="InterPro" id="IPR036621">
    <property type="entry name" value="Anticodon-bd_dom_sf"/>
</dbReference>
<feature type="binding site" evidence="4">
    <location>
        <begin position="262"/>
        <end position="263"/>
    </location>
    <ligand>
        <name>L-histidine</name>
        <dbReference type="ChEBI" id="CHEBI:57595"/>
    </ligand>
</feature>
<feature type="domain" description="Aminoacyl-transfer RNA synthetases class-II family profile" evidence="5">
    <location>
        <begin position="32"/>
        <end position="316"/>
    </location>
</feature>
<accession>A0A292IHH5</accession>
<comment type="catalytic activity">
    <reaction evidence="3">
        <text>tRNA(His) + L-histidine + ATP = L-histidyl-tRNA(His) + AMP + diphosphate + H(+)</text>
        <dbReference type="Rhea" id="RHEA:17313"/>
        <dbReference type="Rhea" id="RHEA-COMP:9665"/>
        <dbReference type="Rhea" id="RHEA-COMP:9689"/>
        <dbReference type="ChEBI" id="CHEBI:15378"/>
        <dbReference type="ChEBI" id="CHEBI:30616"/>
        <dbReference type="ChEBI" id="CHEBI:33019"/>
        <dbReference type="ChEBI" id="CHEBI:57595"/>
        <dbReference type="ChEBI" id="CHEBI:78442"/>
        <dbReference type="ChEBI" id="CHEBI:78527"/>
        <dbReference type="ChEBI" id="CHEBI:456215"/>
        <dbReference type="EC" id="6.1.1.21"/>
    </reaction>
</comment>
<dbReference type="NCBIfam" id="TIGR00442">
    <property type="entry name" value="hisS"/>
    <property type="match status" value="1"/>
</dbReference>
<evidence type="ECO:0000313" key="6">
    <source>
        <dbReference type="EMBL" id="CDN40340.1"/>
    </source>
</evidence>
<sequence length="422" mass="48939">MNIVKPRGTKDRFDQEFDKYEIVLNAAIKTAQRFGFRQVLLPIFERAELFHRQNEASDIVKKELYEFFDRGARKMALRPEMTAAMVRMVGENKLLATQPLPIKLFTHGPVFRYERPQTGRQREFYQFDVEIIAGNLIYDVVDVISFADCFLTDLNLRNKTLLKINYLGSINSRKLWIKSLQDYFLPFKNELSQLSQERLLVNPLRILDDKTDSQLDFVKNAPKIEQFLTNAEKETFAKVLAILDHLKIAYEIDHRLVRGLDYYTGTVFEFVQNESTSQQATLIAGGEYDGLVAELTGKNHPGIGLAIGMDRCLELLDIKLIEEKHELDAMRILLIGLDAKWFNDLYVVCSQWQKAGIPINFNSSVFKVDKAIKLATLWNYRYLAIVGTSELNNQTIVIKDLSTHQQTVILQTELWSWWQKRK</sequence>
<organism evidence="6 7">
    <name type="scientific">Mycoplasma amphoriforme A39</name>
    <dbReference type="NCBI Taxonomy" id="572419"/>
    <lineage>
        <taxon>Bacteria</taxon>
        <taxon>Bacillati</taxon>
        <taxon>Mycoplasmatota</taxon>
        <taxon>Mollicutes</taxon>
        <taxon>Mycoplasmataceae</taxon>
        <taxon>Mycoplasma</taxon>
    </lineage>
</organism>
<dbReference type="HAMAP" id="MF_00127">
    <property type="entry name" value="His_tRNA_synth"/>
    <property type="match status" value="1"/>
</dbReference>